<dbReference type="Gene3D" id="1.10.8.60">
    <property type="match status" value="1"/>
</dbReference>
<dbReference type="PANTHER" id="PTHR32071:SF57">
    <property type="entry name" value="C4-DICARBOXYLATE TRANSPORT TRANSCRIPTIONAL REGULATORY PROTEIN DCTD"/>
    <property type="match status" value="1"/>
</dbReference>
<dbReference type="PRINTS" id="PR01590">
    <property type="entry name" value="HTHFIS"/>
</dbReference>
<evidence type="ECO:0000256" key="2">
    <source>
        <dbReference type="ARBA" id="ARBA00022840"/>
    </source>
</evidence>
<comment type="caution">
    <text evidence="9">The sequence shown here is derived from an EMBL/GenBank/DDBJ whole genome shotgun (WGS) entry which is preliminary data.</text>
</comment>
<dbReference type="SMART" id="SM00382">
    <property type="entry name" value="AAA"/>
    <property type="match status" value="1"/>
</dbReference>
<sequence>MTSPPPSSASAGIGVIYVEDDTAVRMATLQSLELAGLPVQACADAESALTLLRRDDRAVLLSDVRLPGLSGLELMEQALNLDRELPVILVTGHGDIAMAVAATRAGAYDFIEKPYAPGRLSETVLRALDKRRLTLENRQLRASLARSNGPVLIGHSPAMQALRETLANIADTDADVLIHGETGTGKEMVAQALHAWSRRRERHFVPLNCAGLPESIFESEIFGHEAGAFTGALKRRIGKIEYASGGTLFLDEIEGMPLALQAKLLRVLQQRVVERLGSNSLVPVDCRVVAATKDDLAQASQQRRFREDLYYRLNVVSLRLPPLRERREDIPDLFQWFVEQAAARFDRPAPDAPPALLGRLQAQTWPGNVRELRNAAERYVLGVAPDGGEPEAYAPSALDARVDAYEKQLIEQALLRTQGQVMQAAELLGIPRKTLYNKFAKHGIDPDGYRA</sequence>
<dbReference type="PROSITE" id="PS00675">
    <property type="entry name" value="SIGMA54_INTERACT_1"/>
    <property type="match status" value="1"/>
</dbReference>
<dbReference type="InterPro" id="IPR027417">
    <property type="entry name" value="P-loop_NTPase"/>
</dbReference>
<name>A0ABV8ZRS0_9NEIS</name>
<keyword evidence="4" id="KW-0238">DNA-binding</keyword>
<organism evidence="9 10">
    <name type="scientific">Chromobacterium aquaticum</name>
    <dbReference type="NCBI Taxonomy" id="467180"/>
    <lineage>
        <taxon>Bacteria</taxon>
        <taxon>Pseudomonadati</taxon>
        <taxon>Pseudomonadota</taxon>
        <taxon>Betaproteobacteria</taxon>
        <taxon>Neisseriales</taxon>
        <taxon>Chromobacteriaceae</taxon>
        <taxon>Chromobacterium</taxon>
    </lineage>
</organism>
<dbReference type="PROSITE" id="PS00676">
    <property type="entry name" value="SIGMA54_INTERACT_2"/>
    <property type="match status" value="1"/>
</dbReference>
<dbReference type="SUPFAM" id="SSF46689">
    <property type="entry name" value="Homeodomain-like"/>
    <property type="match status" value="1"/>
</dbReference>
<dbReference type="InterPro" id="IPR003593">
    <property type="entry name" value="AAA+_ATPase"/>
</dbReference>
<reference evidence="10" key="1">
    <citation type="journal article" date="2019" name="Int. J. Syst. Evol. Microbiol.">
        <title>The Global Catalogue of Microorganisms (GCM) 10K type strain sequencing project: providing services to taxonomists for standard genome sequencing and annotation.</title>
        <authorList>
            <consortium name="The Broad Institute Genomics Platform"/>
            <consortium name="The Broad Institute Genome Sequencing Center for Infectious Disease"/>
            <person name="Wu L."/>
            <person name="Ma J."/>
        </authorList>
    </citation>
    <scope>NUCLEOTIDE SEQUENCE [LARGE SCALE GENOMIC DNA]</scope>
    <source>
        <strain evidence="10">CGMCC 4.7608</strain>
    </source>
</reference>
<feature type="domain" description="Response regulatory" evidence="8">
    <location>
        <begin position="14"/>
        <end position="128"/>
    </location>
</feature>
<dbReference type="PROSITE" id="PS00688">
    <property type="entry name" value="SIGMA54_INTERACT_3"/>
    <property type="match status" value="1"/>
</dbReference>
<dbReference type="Gene3D" id="1.10.10.60">
    <property type="entry name" value="Homeodomain-like"/>
    <property type="match status" value="1"/>
</dbReference>
<dbReference type="InterPro" id="IPR058031">
    <property type="entry name" value="AAA_lid_NorR"/>
</dbReference>
<dbReference type="PROSITE" id="PS50045">
    <property type="entry name" value="SIGMA54_INTERACT_4"/>
    <property type="match status" value="1"/>
</dbReference>
<dbReference type="InterPro" id="IPR009057">
    <property type="entry name" value="Homeodomain-like_sf"/>
</dbReference>
<evidence type="ECO:0000256" key="1">
    <source>
        <dbReference type="ARBA" id="ARBA00022741"/>
    </source>
</evidence>
<feature type="domain" description="Sigma-54 factor interaction" evidence="7">
    <location>
        <begin position="152"/>
        <end position="381"/>
    </location>
</feature>
<evidence type="ECO:0000256" key="5">
    <source>
        <dbReference type="ARBA" id="ARBA00023163"/>
    </source>
</evidence>
<evidence type="ECO:0000256" key="4">
    <source>
        <dbReference type="ARBA" id="ARBA00023125"/>
    </source>
</evidence>
<keyword evidence="1" id="KW-0547">Nucleotide-binding</keyword>
<dbReference type="Pfam" id="PF00072">
    <property type="entry name" value="Response_reg"/>
    <property type="match status" value="1"/>
</dbReference>
<dbReference type="Gene3D" id="3.40.50.300">
    <property type="entry name" value="P-loop containing nucleotide triphosphate hydrolases"/>
    <property type="match status" value="1"/>
</dbReference>
<evidence type="ECO:0000256" key="3">
    <source>
        <dbReference type="ARBA" id="ARBA00023015"/>
    </source>
</evidence>
<keyword evidence="6" id="KW-0597">Phosphoprotein</keyword>
<dbReference type="SUPFAM" id="SSF52540">
    <property type="entry name" value="P-loop containing nucleoside triphosphate hydrolases"/>
    <property type="match status" value="1"/>
</dbReference>
<dbReference type="Proteomes" id="UP001595999">
    <property type="component" value="Unassembled WGS sequence"/>
</dbReference>
<dbReference type="InterPro" id="IPR001789">
    <property type="entry name" value="Sig_transdc_resp-reg_receiver"/>
</dbReference>
<dbReference type="SUPFAM" id="SSF52172">
    <property type="entry name" value="CheY-like"/>
    <property type="match status" value="1"/>
</dbReference>
<dbReference type="InterPro" id="IPR025662">
    <property type="entry name" value="Sigma_54_int_dom_ATP-bd_1"/>
</dbReference>
<dbReference type="CDD" id="cd17549">
    <property type="entry name" value="REC_DctD-like"/>
    <property type="match status" value="1"/>
</dbReference>
<dbReference type="InterPro" id="IPR025944">
    <property type="entry name" value="Sigma_54_int_dom_CS"/>
</dbReference>
<dbReference type="PROSITE" id="PS50110">
    <property type="entry name" value="RESPONSE_REGULATORY"/>
    <property type="match status" value="1"/>
</dbReference>
<dbReference type="Gene3D" id="3.40.50.2300">
    <property type="match status" value="1"/>
</dbReference>
<keyword evidence="5" id="KW-0804">Transcription</keyword>
<dbReference type="PANTHER" id="PTHR32071">
    <property type="entry name" value="TRANSCRIPTIONAL REGULATORY PROTEIN"/>
    <property type="match status" value="1"/>
</dbReference>
<dbReference type="Pfam" id="PF00158">
    <property type="entry name" value="Sigma54_activat"/>
    <property type="match status" value="1"/>
</dbReference>
<evidence type="ECO:0000259" key="7">
    <source>
        <dbReference type="PROSITE" id="PS50045"/>
    </source>
</evidence>
<proteinExistence type="predicted"/>
<dbReference type="RefSeq" id="WP_231461916.1">
    <property type="nucleotide sequence ID" value="NZ_JAJOHW010000051.1"/>
</dbReference>
<gene>
    <name evidence="9" type="ORF">ACFO0R_12400</name>
</gene>
<dbReference type="InterPro" id="IPR025943">
    <property type="entry name" value="Sigma_54_int_dom_ATP-bd_2"/>
</dbReference>
<feature type="modified residue" description="4-aspartylphosphate" evidence="6">
    <location>
        <position position="63"/>
    </location>
</feature>
<evidence type="ECO:0000313" key="9">
    <source>
        <dbReference type="EMBL" id="MFC4490424.1"/>
    </source>
</evidence>
<keyword evidence="3" id="KW-0805">Transcription regulation</keyword>
<evidence type="ECO:0000313" key="10">
    <source>
        <dbReference type="Proteomes" id="UP001595999"/>
    </source>
</evidence>
<dbReference type="InterPro" id="IPR011006">
    <property type="entry name" value="CheY-like_superfamily"/>
</dbReference>
<dbReference type="EMBL" id="JBHSEK010000007">
    <property type="protein sequence ID" value="MFC4490424.1"/>
    <property type="molecule type" value="Genomic_DNA"/>
</dbReference>
<evidence type="ECO:0000259" key="8">
    <source>
        <dbReference type="PROSITE" id="PS50110"/>
    </source>
</evidence>
<evidence type="ECO:0000256" key="6">
    <source>
        <dbReference type="PROSITE-ProRule" id="PRU00169"/>
    </source>
</evidence>
<dbReference type="SMART" id="SM00448">
    <property type="entry name" value="REC"/>
    <property type="match status" value="1"/>
</dbReference>
<keyword evidence="2" id="KW-0067">ATP-binding</keyword>
<keyword evidence="10" id="KW-1185">Reference proteome</keyword>
<dbReference type="Pfam" id="PF02954">
    <property type="entry name" value="HTH_8"/>
    <property type="match status" value="1"/>
</dbReference>
<dbReference type="Pfam" id="PF25601">
    <property type="entry name" value="AAA_lid_14"/>
    <property type="match status" value="1"/>
</dbReference>
<protein>
    <submittedName>
        <fullName evidence="9">Sigma-54-dependent transcriptional regulator</fullName>
    </submittedName>
</protein>
<dbReference type="CDD" id="cd00009">
    <property type="entry name" value="AAA"/>
    <property type="match status" value="1"/>
</dbReference>
<dbReference type="InterPro" id="IPR002078">
    <property type="entry name" value="Sigma_54_int"/>
</dbReference>
<accession>A0ABV8ZRS0</accession>
<dbReference type="InterPro" id="IPR002197">
    <property type="entry name" value="HTH_Fis"/>
</dbReference>